<feature type="region of interest" description="Disordered" evidence="5">
    <location>
        <begin position="882"/>
        <end position="906"/>
    </location>
</feature>
<dbReference type="GO" id="GO:0009267">
    <property type="term" value="P:cellular response to starvation"/>
    <property type="evidence" value="ECO:0007669"/>
    <property type="project" value="EnsemblFungi"/>
</dbReference>
<dbReference type="GO" id="GO:0005798">
    <property type="term" value="C:Golgi-associated vesicle"/>
    <property type="evidence" value="ECO:0007669"/>
    <property type="project" value="EnsemblFungi"/>
</dbReference>
<evidence type="ECO:0000259" key="7">
    <source>
        <dbReference type="Pfam" id="PF25036"/>
    </source>
</evidence>
<reference evidence="10" key="1">
    <citation type="submission" date="2016-05" db="EMBL/GenBank/DDBJ databases">
        <title>Comparative genomics of biotechnologically important yeasts.</title>
        <authorList>
            <consortium name="DOE Joint Genome Institute"/>
            <person name="Riley R."/>
            <person name="Haridas S."/>
            <person name="Wolfe K.H."/>
            <person name="Lopes M.R."/>
            <person name="Hittinger C.T."/>
            <person name="Goker M."/>
            <person name="Salamov A."/>
            <person name="Wisecaver J."/>
            <person name="Long T.M."/>
            <person name="Aerts A.L."/>
            <person name="Barry K."/>
            <person name="Choi C."/>
            <person name="Clum A."/>
            <person name="Coughlan A.Y."/>
            <person name="Deshpande S."/>
            <person name="Douglass A.P."/>
            <person name="Hanson S.J."/>
            <person name="Klenk H.-P."/>
            <person name="Labutti K."/>
            <person name="Lapidus A."/>
            <person name="Lindquist E."/>
            <person name="Lipzen A."/>
            <person name="Meier-Kolthoff J.P."/>
            <person name="Ohm R.A."/>
            <person name="Otillar R.P."/>
            <person name="Pangilinan J."/>
            <person name="Peng Y."/>
            <person name="Rokas A."/>
            <person name="Rosa C.A."/>
            <person name="Scheuner C."/>
            <person name="Sibirny A.A."/>
            <person name="Slot J.C."/>
            <person name="Stielow J.B."/>
            <person name="Sun H."/>
            <person name="Kurtzman C.P."/>
            <person name="Blackwell M."/>
            <person name="Grigoriev I.V."/>
            <person name="Jeffries T.W."/>
        </authorList>
    </citation>
    <scope>NUCLEOTIDE SEQUENCE [LARGE SCALE GENOMIC DNA]</scope>
    <source>
        <strain evidence="10">NRRL Y-2460</strain>
    </source>
</reference>
<dbReference type="GO" id="GO:0090083">
    <property type="term" value="P:regulation of inclusion body assembly"/>
    <property type="evidence" value="ECO:0007669"/>
    <property type="project" value="EnsemblFungi"/>
</dbReference>
<dbReference type="InterPro" id="IPR056748">
    <property type="entry name" value="VPS13-like_C"/>
</dbReference>
<feature type="region of interest" description="Disordered" evidence="5">
    <location>
        <begin position="425"/>
        <end position="463"/>
    </location>
</feature>
<dbReference type="GO" id="GO:0005770">
    <property type="term" value="C:late endosome"/>
    <property type="evidence" value="ECO:0007669"/>
    <property type="project" value="EnsemblFungi"/>
</dbReference>
<dbReference type="GO" id="GO:0005628">
    <property type="term" value="C:prospore membrane"/>
    <property type="evidence" value="ECO:0007669"/>
    <property type="project" value="EnsemblFungi"/>
</dbReference>
<feature type="compositionally biased region" description="Low complexity" evidence="5">
    <location>
        <begin position="434"/>
        <end position="454"/>
    </location>
</feature>
<dbReference type="PIRSF" id="PIRSF037235">
    <property type="entry name" value="VPS13_fungi"/>
    <property type="match status" value="1"/>
</dbReference>
<dbReference type="GO" id="GO:0005829">
    <property type="term" value="C:cytosol"/>
    <property type="evidence" value="ECO:0007669"/>
    <property type="project" value="GOC"/>
</dbReference>
<dbReference type="STRING" id="669874.A0A1E4TRM8"/>
<dbReference type="GO" id="GO:0005794">
    <property type="term" value="C:Golgi apparatus"/>
    <property type="evidence" value="ECO:0007669"/>
    <property type="project" value="UniProtKB-UniRule"/>
</dbReference>
<dbReference type="GO" id="GO:0005777">
    <property type="term" value="C:peroxisome"/>
    <property type="evidence" value="ECO:0007669"/>
    <property type="project" value="EnsemblFungi"/>
</dbReference>
<dbReference type="GO" id="GO:0005774">
    <property type="term" value="C:vacuolar membrane"/>
    <property type="evidence" value="ECO:0007669"/>
    <property type="project" value="EnsemblFungi"/>
</dbReference>
<feature type="domain" description="Intermembrane lipid transfer protein VPS13-like C-terminal" evidence="8">
    <location>
        <begin position="3062"/>
        <end position="3170"/>
    </location>
</feature>
<dbReference type="GO" id="GO:0006623">
    <property type="term" value="P:protein targeting to vacuole"/>
    <property type="evidence" value="ECO:0007669"/>
    <property type="project" value="EnsemblFungi"/>
</dbReference>
<dbReference type="GO" id="GO:0005741">
    <property type="term" value="C:mitochondrial outer membrane"/>
    <property type="evidence" value="ECO:0007669"/>
    <property type="project" value="EnsemblFungi"/>
</dbReference>
<dbReference type="Proteomes" id="UP000094236">
    <property type="component" value="Unassembled WGS sequence"/>
</dbReference>
<keyword evidence="2 4" id="KW-0813">Transport</keyword>
<dbReference type="GO" id="GO:0036258">
    <property type="term" value="P:multivesicular body assembly"/>
    <property type="evidence" value="ECO:0007669"/>
    <property type="project" value="EnsemblFungi"/>
</dbReference>
<accession>A0A1E4TRM8</accession>
<dbReference type="EMBL" id="KV454016">
    <property type="protein sequence ID" value="ODV94409.1"/>
    <property type="molecule type" value="Genomic_DNA"/>
</dbReference>
<dbReference type="GO" id="GO:0006895">
    <property type="term" value="P:Golgi to endosome transport"/>
    <property type="evidence" value="ECO:0007669"/>
    <property type="project" value="EnsemblFungi"/>
</dbReference>
<evidence type="ECO:0000256" key="5">
    <source>
        <dbReference type="SAM" id="MobiDB-lite"/>
    </source>
</evidence>
<comment type="function">
    <text evidence="4">Mediates the transfer of lipids between membranes at organelle contact sites. May play a role in mitochondrial lipid homeostasis.</text>
</comment>
<dbReference type="GO" id="GO:0045053">
    <property type="term" value="P:protein retention in Golgi apparatus"/>
    <property type="evidence" value="ECO:0007669"/>
    <property type="project" value="UniProtKB-UniRule"/>
</dbReference>
<dbReference type="GO" id="GO:0007005">
    <property type="term" value="P:mitochondrion organization"/>
    <property type="evidence" value="ECO:0007669"/>
    <property type="project" value="EnsemblFungi"/>
</dbReference>
<dbReference type="InterPro" id="IPR026847">
    <property type="entry name" value="VPS13"/>
</dbReference>
<dbReference type="GO" id="GO:0061709">
    <property type="term" value="P:reticulophagy"/>
    <property type="evidence" value="ECO:0007669"/>
    <property type="project" value="EnsemblFungi"/>
</dbReference>
<dbReference type="InterPro" id="IPR009543">
    <property type="entry name" value="VPS13_VAB"/>
</dbReference>
<dbReference type="PANTHER" id="PTHR16166">
    <property type="entry name" value="VACUOLAR PROTEIN SORTING-ASSOCIATED PROTEIN VPS13"/>
    <property type="match status" value="1"/>
</dbReference>
<evidence type="ECO:0000259" key="8">
    <source>
        <dbReference type="Pfam" id="PF25037"/>
    </source>
</evidence>
<evidence type="ECO:0000313" key="10">
    <source>
        <dbReference type="Proteomes" id="UP000094236"/>
    </source>
</evidence>
<keyword evidence="3 4" id="KW-0445">Lipid transport</keyword>
<name>A0A1E4TRM8_PACTA</name>
<feature type="compositionally biased region" description="Acidic residues" evidence="5">
    <location>
        <begin position="889"/>
        <end position="898"/>
    </location>
</feature>
<organism evidence="9 10">
    <name type="scientific">Pachysolen tannophilus NRRL Y-2460</name>
    <dbReference type="NCBI Taxonomy" id="669874"/>
    <lineage>
        <taxon>Eukaryota</taxon>
        <taxon>Fungi</taxon>
        <taxon>Dikarya</taxon>
        <taxon>Ascomycota</taxon>
        <taxon>Saccharomycotina</taxon>
        <taxon>Pichiomycetes</taxon>
        <taxon>Pachysolenaceae</taxon>
        <taxon>Pachysolen</taxon>
    </lineage>
</organism>
<dbReference type="GO" id="GO:0071561">
    <property type="term" value="C:nucleus-vacuole junction"/>
    <property type="evidence" value="ECO:0007669"/>
    <property type="project" value="EnsemblFungi"/>
</dbReference>
<dbReference type="GO" id="GO:0120014">
    <property type="term" value="F:phospholipid transfer activity"/>
    <property type="evidence" value="ECO:0007669"/>
    <property type="project" value="EnsemblFungi"/>
</dbReference>
<feature type="region of interest" description="Disordered" evidence="5">
    <location>
        <begin position="1570"/>
        <end position="1608"/>
    </location>
</feature>
<dbReference type="Pfam" id="PF25037">
    <property type="entry name" value="VPS13_C"/>
    <property type="match status" value="1"/>
</dbReference>
<sequence>MLESLAAGLLNRFLGAYVENFDPKQLNIGIWNGDVKLKNLRLKKESLDKFQLPLDVKFGHLGELTLQIPWSNLKAKPCKILIENVYLLASPILAENYDAEEEHRREMALKKEKLEDLEIINKSKPKIGTLTKEEEARNESFTESLITKIVDNLQITIKNIHIRYEDSSVFTENPYSIGLTLKEFSAVSADESWVPAFISVSTLFTKKLLTLKSLTTYWNTNSESIFTENLEELVQIFQELIEKNSQNTEDTQFLLRPVSGNGHLTVNKQGTTEKAPHIKAELFFDEFGIDLDSDQYRDALWTASKFHWYAKTYKFRKFRPKVSVEESPLEWFKYTAKCVLDEIHEKNYKWSWEYFKTRRDQRVSYLKLWKAKIENPTLKAQQQLELDKLEEILSFEDIRFYRSLAKSKYRKEHLTLNSGALSLHSSETASVEPSTSTTTDSSKTTTTASAGTESQKTAGGGGWFSWWGAGKSATTPNSSADGDSSNDDIQMTDQQRQELYNAIEYDEQQALIEAIDIPKDRVKFEVLTVLQKGGLTIKKNKNSNLAEVIFEGCKTQIYQRPGSLLANFQMQECRVEDGTDSTLYKHVVSVKPLHSDVHSANAEVTTDEEEEEPFFHVSFENNPLDGTADSALSAKLRSMTIFHNPKFIEDIAKFFTPPKIHLDTIGMIMNAAESTIEGFTNQTRIGLQYALEEHKTLNCKLDLQAPLIITPLDPSSWSSPVLILDAGHISVISDLADKTLVEEVKSKISHEYSDDDWSKLNNLMYDKFNLHLQDAQILIGPNIKTTIEQLHSDIEKPALLLDNFSMKFLVELCIISTASTLPKFKISGDVPIFKAALNDYQYKIFMQLIDKAIPNFNFSDDDDLAESITFKTFGAGNEAKLEELPSGNESEEETEEEDKMAASTTSLKKDLTLSEKQRLFEFNFRVELIHLSLARCTDGETLASEPLVDVIGKNLALDFYKTAKEMNVDLVLSEVNVEDHIDKSASHEFKKLITSNEFNEYENVEKRDHLFKLNYKRTQRIVEFNNKEIEIFDQDVNLNMAAFKIIVTRKSLLTLLNFVLNTFTDPNAPETPADELRHNSEEEEETAPQKMNVNLNLESIILVLNDDGIKLATLQLSKADINLFMVPEKMKLLAKIGALTLHDEVNEGSPRDSLQRKLVSIDGNDLAELAYETFDNTTNKNSFNSSVKLHTGSVRVNFSEEPFHKILAFLSQFQRMKYIYDKARDAAWNQANNIEDANKIHFDILVRTPIIVFPKLIDPGKNIYDNLTAHLGEIYATNEYVPNGESFSNIISAGLRSTKVSSIIHFENNLQQSSEIICGLGISFQIDYSDSSSIDRPMMKITGDVEGSEIKLTEIQCQYLLQISQSISKAFGPDDNSEVKSLSDLEDEAANVNIVVGKKDQDAKAVVPVDVGTEAVDKIAQPENTLPPDHKKIDFFFKIPELSLTIYNDTKNIEDITGNTLSRCSFNDIGLELAVREDGNFKSDLHIKSFVVEDVRKSKDNKFTDIIPEVNHDSYQFMASLYSEGPAEKRYSYAVISIDSPKCILALDYLFALKQFADIGFSTQSTGFTPAKEILPDENKNNENTQTDQSRKAPESSAEAPETQDESSKSFGFSVNIVNSSVILLADPSSTDSEAIVFKVEQVLVTSQSIMSLSTSNVGMFMCRMNEFDENRLRIIDDFSASLTIDSRGSTDTNFLTNIEVSVEPLLMRLSLRDIRLAVNIFNRASELYAQVSGSSKSKIQQENEEAAYTSFTKEFRRKLSQYAPTVVSKLSNTSDVSKSSLKEPLVIIKDEKLLAELSGLRLVLIGDVHELPVLDMNVKPFNITAKNWSTDLEADTNIESYVNIFDYSTSSWEPLIELWPVAFHISKTTPPSPSLVVDIVSRQLAEISVSTRSIALLSQISSLITDDSELKRRGEDSPYRLLNQTGYDINVWIDDNSDSRTNLTLVKKDEEIPWFFEDWREVRETLKVDNARGLLGVELVGSPYAKVNNISMRGEGEEIFMLQPAQNGVHNRLTCEISLREDKIKKVVLKSTITIENDTLVTINVGFDLGDGDISKNSFRINPGESHALPIDYVYNAKVALQPEISSPGFGWSVNKLYWKNLLYSAESLKCESTNSSDKTNFYFQVQAQYDEEEALAKVYPHMKIVVSAPLEIENLLPFDMSYRIYDKSYKKDWKNFLKKGGNSPIHVVKLEHFILLSVHPLDSGFEKSEFAIINSPAGSEFKPESRVCLKHQNGQKLFLNIHYSSTRNHGAGIKITIYSPYLVLNRTARSIFLSEKFNVMKSYRDGSRESLDIDKDVKVSLPNMFSFDRDADRNNRAILKVDDSAPSRPLSLDAIGQSFDITVPVNNGQTEINLGVSIAEGEGKYKLTKVITISPRFVLHNCLQKTIRFTEIGSSKETSIEPGKTVPLYNMRCNKEKQLMVSFLGSNSGWSSPFNINDIGQIYVKVLKEGVEHVLLKADILMEKATLFINIEDANNRWPFSIRNFSDEEFIFYQSDPNVDENDVPIDPQAPPFKPIYYRLPPKSVMPYAWDYPAGNIKELVIRSHSRERHIQLAEIGNLRPMRLPQTSKYEASIVDLNVVADGPTQSLVISNYDPSTSMYKLKSRASESSTSISQLDKFETIEKDENYYSKIIVRLEGVGISLINRKLQELCYITFRGIELRYNESDLYQNLSVKAKWIQIDNQLYGGTYPIALYPAVLPQSSKEMNNHPTFSGSISKVKDTSHGVLYIKYATILLQELTVEMDEDFIYALLDFSKVPGASWNKEIHDKLWDENLEIPEPQNLSEDNDIYFEALHVQPAQINLSFVRTERFDAEDRTDSQNTLMFFLNILTMAIGNINDAPVRLNALFIENVRVPLPVLTQSFGTHYGQAFLYQIHKILGSADVLGNPVGLFNNISSGLMDIFYEPYQGFIMNDRPQELGIGLAKGGASFLKKSVFGFSDSFAKFTGSMAKGLTAATLDKNFQERRRLNQRPNKPNHALYGFANGASLFVDSVSSGITGIATAPVQGSREGTAGFFKGLGKGLIGLPTKTAIGVFDLASNVSEGIRNTTTVFDGQGLERVRLPRYIDYDSVIRPFSERESQGQFWLKNVDNGEYYKEKYLAHIVLPGEENVILVSFKCIILMSIVTMTSKWCIKYNQIKSVSLEKTGIKIGVKNNTGFADGPFIPISDPESKKFLYKKIGIAVAEYNKHCQVII</sequence>
<dbReference type="GO" id="GO:0032120">
    <property type="term" value="P:ascospore-type prospore membrane formation"/>
    <property type="evidence" value="ECO:0007669"/>
    <property type="project" value="EnsemblFungi"/>
</dbReference>
<evidence type="ECO:0000313" key="9">
    <source>
        <dbReference type="EMBL" id="ODV94409.1"/>
    </source>
</evidence>
<dbReference type="GO" id="GO:1990816">
    <property type="term" value="C:vacuole-mitochondrion membrane contact site"/>
    <property type="evidence" value="ECO:0007669"/>
    <property type="project" value="EnsemblFungi"/>
</dbReference>
<keyword evidence="10" id="KW-1185">Reference proteome</keyword>
<keyword evidence="4" id="KW-0333">Golgi apparatus</keyword>
<protein>
    <recommendedName>
        <fullName evidence="4">Vacuolar protein sorting-associated protein</fullName>
    </recommendedName>
</protein>
<proteinExistence type="inferred from homology"/>
<dbReference type="Pfam" id="PF12624">
    <property type="entry name" value="VPS13_N"/>
    <property type="match status" value="1"/>
</dbReference>
<evidence type="ECO:0000256" key="2">
    <source>
        <dbReference type="ARBA" id="ARBA00022448"/>
    </source>
</evidence>
<evidence type="ECO:0000256" key="3">
    <source>
        <dbReference type="ARBA" id="ARBA00023055"/>
    </source>
</evidence>
<feature type="region of interest" description="Disordered" evidence="5">
    <location>
        <begin position="1067"/>
        <end position="1088"/>
    </location>
</feature>
<dbReference type="InterPro" id="IPR017148">
    <property type="entry name" value="VPS13_fungi"/>
</dbReference>
<dbReference type="PANTHER" id="PTHR16166:SF93">
    <property type="entry name" value="INTERMEMBRANE LIPID TRANSFER PROTEIN VPS13"/>
    <property type="match status" value="1"/>
</dbReference>
<gene>
    <name evidence="9" type="ORF">PACTADRAFT_18111</name>
</gene>
<dbReference type="InterPro" id="IPR026854">
    <property type="entry name" value="VPS13_N"/>
</dbReference>
<comment type="similarity">
    <text evidence="1 4">Belongs to the VPS13 family.</text>
</comment>
<evidence type="ECO:0000256" key="4">
    <source>
        <dbReference type="PIRNR" id="PIRNR037235"/>
    </source>
</evidence>
<dbReference type="OrthoDB" id="428159at2759"/>
<dbReference type="GO" id="GO:0045324">
    <property type="term" value="P:late endosome to vacuole transport"/>
    <property type="evidence" value="ECO:0007669"/>
    <property type="project" value="UniProtKB-UniRule"/>
</dbReference>
<evidence type="ECO:0000259" key="6">
    <source>
        <dbReference type="Pfam" id="PF12624"/>
    </source>
</evidence>
<feature type="domain" description="Vacuolar protein sorting-associated protein 13 VPS13 adaptor binding" evidence="7">
    <location>
        <begin position="1959"/>
        <end position="2537"/>
    </location>
</feature>
<feature type="domain" description="Chorein N-terminal" evidence="6">
    <location>
        <begin position="1"/>
        <end position="1107"/>
    </location>
</feature>
<dbReference type="Pfam" id="PF25036">
    <property type="entry name" value="VPS13_VAB"/>
    <property type="match status" value="1"/>
</dbReference>
<evidence type="ECO:0000256" key="1">
    <source>
        <dbReference type="ARBA" id="ARBA00006545"/>
    </source>
</evidence>
<dbReference type="GO" id="GO:0005543">
    <property type="term" value="F:phospholipid binding"/>
    <property type="evidence" value="ECO:0007669"/>
    <property type="project" value="EnsemblFungi"/>
</dbReference>
<dbReference type="GO" id="GO:0010008">
    <property type="term" value="C:endosome membrane"/>
    <property type="evidence" value="ECO:0007669"/>
    <property type="project" value="EnsemblFungi"/>
</dbReference>